<evidence type="ECO:0000256" key="5">
    <source>
        <dbReference type="ARBA" id="ARBA00022840"/>
    </source>
</evidence>
<dbReference type="GO" id="GO:1901238">
    <property type="term" value="F:ABC-type tungstate transporter activity"/>
    <property type="evidence" value="ECO:0007669"/>
    <property type="project" value="UniProtKB-EC"/>
</dbReference>
<evidence type="ECO:0000259" key="12">
    <source>
        <dbReference type="PROSITE" id="PS50893"/>
    </source>
</evidence>
<reference evidence="13 15" key="1">
    <citation type="journal article" date="2005" name="Environ. Microbiol.">
        <title>Genetic and functional properties of uncultivated thermophilic crenarchaeotes from a subsurface gold mine as revealed by analysis of genome fragments.</title>
        <authorList>
            <person name="Nunoura T."/>
            <person name="Hirayama H."/>
            <person name="Takami H."/>
            <person name="Oida H."/>
            <person name="Nishi S."/>
            <person name="Shimamura S."/>
            <person name="Suzuki Y."/>
            <person name="Inagaki F."/>
            <person name="Takai K."/>
            <person name="Nealson K.H."/>
            <person name="Horikoshi K."/>
        </authorList>
    </citation>
    <scope>NUCLEOTIDE SEQUENCE [LARGE SCALE GENOMIC DNA]</scope>
</reference>
<dbReference type="STRING" id="311458.CSUB_C0203"/>
<dbReference type="EMBL" id="BA000048">
    <property type="protein sequence ID" value="BAJ50064.1"/>
    <property type="molecule type" value="Genomic_DNA"/>
</dbReference>
<keyword evidence="5 13" id="KW-0067">ATP-binding</keyword>
<keyword evidence="2" id="KW-0813">Transport</keyword>
<comment type="function">
    <text evidence="11">Part of the ABC transporter complex WtpABC involved in molybdate/tungstate import. Responsible for energy coupling to the transport system.</text>
</comment>
<accession>E6N4I0</accession>
<dbReference type="EC" id="7.3.2.6" evidence="8"/>
<comment type="subcellular location">
    <subcellularLocation>
        <location evidence="1">Cell membrane</location>
    </subcellularLocation>
</comment>
<dbReference type="FunFam" id="3.40.50.300:FF:000425">
    <property type="entry name" value="Probable ABC transporter, ATP-binding subunit"/>
    <property type="match status" value="1"/>
</dbReference>
<feature type="domain" description="ABC transporter" evidence="12">
    <location>
        <begin position="8"/>
        <end position="242"/>
    </location>
</feature>
<protein>
    <recommendedName>
        <fullName evidence="9">Molybdate/tungstate import ATP-binding protein WtpC</fullName>
        <ecNumber evidence="8">7.3.2.6</ecNumber>
    </recommendedName>
</protein>
<reference evidence="13 15" key="2">
    <citation type="journal article" date="2011" name="Nucleic Acids Res.">
        <title>Insights into the evolution of Archaea and eukaryotic protein modifier systems revealed by the genome of a novel archaeal group.</title>
        <authorList>
            <person name="Nunoura T."/>
            <person name="Takaki Y."/>
            <person name="Kakuta J."/>
            <person name="Nishi S."/>
            <person name="Sugahara J."/>
            <person name="Kazama H."/>
            <person name="Chee G."/>
            <person name="Hattori M."/>
            <person name="Kanai A."/>
            <person name="Atomi H."/>
            <person name="Takai K."/>
            <person name="Takami H."/>
        </authorList>
    </citation>
    <scope>NUCLEOTIDE SEQUENCE [LARGE SCALE GENOMIC DNA]</scope>
</reference>
<comment type="similarity">
    <text evidence="6">Belongs to the ABC transporter superfamily. Sulfate/tungstate importer (TC 3.A.1.6) family.</text>
</comment>
<evidence type="ECO:0000256" key="8">
    <source>
        <dbReference type="ARBA" id="ARBA00039025"/>
    </source>
</evidence>
<dbReference type="EMBL" id="AP011830">
    <property type="protein sequence ID" value="BAJ47199.1"/>
    <property type="molecule type" value="Genomic_DNA"/>
</dbReference>
<keyword evidence="4" id="KW-0547">Nucleotide-binding</keyword>
<evidence type="ECO:0000313" key="15">
    <source>
        <dbReference type="Proteomes" id="UP000008120"/>
    </source>
</evidence>
<proteinExistence type="inferred from homology"/>
<dbReference type="InterPro" id="IPR017871">
    <property type="entry name" value="ABC_transporter-like_CS"/>
</dbReference>
<dbReference type="PROSITE" id="PS00211">
    <property type="entry name" value="ABC_TRANSPORTER_1"/>
    <property type="match status" value="1"/>
</dbReference>
<dbReference type="InterPro" id="IPR003439">
    <property type="entry name" value="ABC_transporter-like_ATP-bd"/>
</dbReference>
<evidence type="ECO:0000256" key="1">
    <source>
        <dbReference type="ARBA" id="ARBA00004236"/>
    </source>
</evidence>
<organism evidence="13 15">
    <name type="scientific">Caldiarchaeum subterraneum</name>
    <dbReference type="NCBI Taxonomy" id="311458"/>
    <lineage>
        <taxon>Archaea</taxon>
        <taxon>Nitrososphaerota</taxon>
        <taxon>Candidatus Caldarchaeales</taxon>
        <taxon>Candidatus Caldarchaeaceae</taxon>
        <taxon>Candidatus Caldarchaeum</taxon>
    </lineage>
</organism>
<dbReference type="GO" id="GO:0016887">
    <property type="term" value="F:ATP hydrolysis activity"/>
    <property type="evidence" value="ECO:0007669"/>
    <property type="project" value="InterPro"/>
</dbReference>
<dbReference type="GO" id="GO:0005524">
    <property type="term" value="F:ATP binding"/>
    <property type="evidence" value="ECO:0007669"/>
    <property type="project" value="UniProtKB-KW"/>
</dbReference>
<dbReference type="BioCyc" id="CCAL311458:G131R-206-MONOMER"/>
<evidence type="ECO:0000256" key="7">
    <source>
        <dbReference type="ARBA" id="ARBA00038781"/>
    </source>
</evidence>
<dbReference type="SUPFAM" id="SSF52540">
    <property type="entry name" value="P-loop containing nucleoside triphosphate hydrolases"/>
    <property type="match status" value="1"/>
</dbReference>
<dbReference type="SUPFAM" id="SSF50331">
    <property type="entry name" value="MOP-like"/>
    <property type="match status" value="1"/>
</dbReference>
<dbReference type="InterPro" id="IPR050093">
    <property type="entry name" value="ABC_SmlMolc_Importer"/>
</dbReference>
<evidence type="ECO:0000313" key="14">
    <source>
        <dbReference type="EMBL" id="BAJ50064.1"/>
    </source>
</evidence>
<evidence type="ECO:0000256" key="11">
    <source>
        <dbReference type="ARBA" id="ARBA00057369"/>
    </source>
</evidence>
<comment type="catalytic activity">
    <reaction evidence="10">
        <text>tungstate(in) + ATP + H2O = tungstate(out) + ADP + phosphate + H(+)</text>
        <dbReference type="Rhea" id="RHEA:35027"/>
        <dbReference type="ChEBI" id="CHEBI:15377"/>
        <dbReference type="ChEBI" id="CHEBI:15378"/>
        <dbReference type="ChEBI" id="CHEBI:30616"/>
        <dbReference type="ChEBI" id="CHEBI:43474"/>
        <dbReference type="ChEBI" id="CHEBI:46502"/>
        <dbReference type="ChEBI" id="CHEBI:456216"/>
        <dbReference type="EC" id="7.3.2.6"/>
    </reaction>
</comment>
<dbReference type="Gene3D" id="3.40.50.300">
    <property type="entry name" value="P-loop containing nucleotide triphosphate hydrolases"/>
    <property type="match status" value="1"/>
</dbReference>
<evidence type="ECO:0000313" key="13">
    <source>
        <dbReference type="EMBL" id="BAJ47199.1"/>
    </source>
</evidence>
<dbReference type="GO" id="GO:0043190">
    <property type="term" value="C:ATP-binding cassette (ABC) transporter complex"/>
    <property type="evidence" value="ECO:0007669"/>
    <property type="project" value="InterPro"/>
</dbReference>
<evidence type="ECO:0000256" key="10">
    <source>
        <dbReference type="ARBA" id="ARBA00047936"/>
    </source>
</evidence>
<dbReference type="InterPro" id="IPR013611">
    <property type="entry name" value="Transp-assoc_OB_typ2"/>
</dbReference>
<dbReference type="Pfam" id="PF08402">
    <property type="entry name" value="TOBE_2"/>
    <property type="match status" value="1"/>
</dbReference>
<evidence type="ECO:0000256" key="6">
    <source>
        <dbReference type="ARBA" id="ARBA00038307"/>
    </source>
</evidence>
<comment type="subunit">
    <text evidence="7">The complex is composed of two ATP-binding proteins (WtpC), two transmembrane proteins (WtpB) and a solute-binding protein (WtpA).</text>
</comment>
<dbReference type="Gene3D" id="2.40.50.100">
    <property type="match status" value="1"/>
</dbReference>
<dbReference type="InterPro" id="IPR003593">
    <property type="entry name" value="AAA+_ATPase"/>
</dbReference>
<evidence type="ECO:0000256" key="9">
    <source>
        <dbReference type="ARBA" id="ARBA00041133"/>
    </source>
</evidence>
<sequence length="370" mass="41246">MRFSETLLDVLNLVKKFGRVIAVDGVTFNVEKGECLALLGPSGCGKTTTLRCVAGLEKADMGEIRIGDRVVFSKDTFLPPEKRGVGMVFQSYALWPHMTVFDNVAYPLKIRKYQKTEIKNRVSHALELVGLAGFENRYPSQLSGGQQQRVALARAIVYEPSLILLDEPLSNLDAKLREKMRVELKRLLKKIGLTTLYVTHDQEEAFVIADKVAVMNNGKIMQMGKPLEIYERPINSFVAEFIGRANLIEARVVERGDNSGMGLISLRKLGDIMLQCRVPEYIGTECIAVIRSNEIAIRSSGRENGLNTLTGHVSFIEFRGQYIDLRVDVGNGVEMVVSTHRFCGVANIEELSVGKKVHLYIEPDAITLTQ</sequence>
<dbReference type="InterPro" id="IPR008995">
    <property type="entry name" value="Mo/tungstate-bd_C_term_dom"/>
</dbReference>
<dbReference type="Proteomes" id="UP000008120">
    <property type="component" value="Chromosome"/>
</dbReference>
<dbReference type="KEGG" id="csu:CSUB_C0203"/>
<dbReference type="Pfam" id="PF00005">
    <property type="entry name" value="ABC_tran"/>
    <property type="match status" value="1"/>
</dbReference>
<evidence type="ECO:0000256" key="4">
    <source>
        <dbReference type="ARBA" id="ARBA00022741"/>
    </source>
</evidence>
<dbReference type="InterPro" id="IPR027417">
    <property type="entry name" value="P-loop_NTPase"/>
</dbReference>
<gene>
    <name evidence="14" type="ORF">CSUB_C0203</name>
    <name evidence="13" type="ORF">HGMM_F15C07C16</name>
</gene>
<name>E6N4I0_CALS0</name>
<dbReference type="PANTHER" id="PTHR42781:SF4">
    <property type="entry name" value="SPERMIDINE_PUTRESCINE IMPORT ATP-BINDING PROTEIN POTA"/>
    <property type="match status" value="1"/>
</dbReference>
<dbReference type="SMART" id="SM00382">
    <property type="entry name" value="AAA"/>
    <property type="match status" value="1"/>
</dbReference>
<dbReference type="AlphaFoldDB" id="E6N4I0"/>
<evidence type="ECO:0000256" key="3">
    <source>
        <dbReference type="ARBA" id="ARBA00022505"/>
    </source>
</evidence>
<dbReference type="PROSITE" id="PS50893">
    <property type="entry name" value="ABC_TRANSPORTER_2"/>
    <property type="match status" value="1"/>
</dbReference>
<dbReference type="PANTHER" id="PTHR42781">
    <property type="entry name" value="SPERMIDINE/PUTRESCINE IMPORT ATP-BINDING PROTEIN POTA"/>
    <property type="match status" value="1"/>
</dbReference>
<keyword evidence="3" id="KW-0500">Molybdenum</keyword>
<evidence type="ECO:0000256" key="2">
    <source>
        <dbReference type="ARBA" id="ARBA00022448"/>
    </source>
</evidence>